<comment type="caution">
    <text evidence="2">The sequence shown here is derived from an EMBL/GenBank/DDBJ whole genome shotgun (WGS) entry which is preliminary data.</text>
</comment>
<keyword evidence="3" id="KW-1185">Reference proteome</keyword>
<dbReference type="Proteomes" id="UP001162131">
    <property type="component" value="Unassembled WGS sequence"/>
</dbReference>
<feature type="signal peptide" evidence="1">
    <location>
        <begin position="1"/>
        <end position="16"/>
    </location>
</feature>
<keyword evidence="1" id="KW-0732">Signal</keyword>
<reference evidence="2" key="1">
    <citation type="submission" date="2021-09" db="EMBL/GenBank/DDBJ databases">
        <authorList>
            <consortium name="AG Swart"/>
            <person name="Singh M."/>
            <person name="Singh A."/>
            <person name="Seah K."/>
            <person name="Emmerich C."/>
        </authorList>
    </citation>
    <scope>NUCLEOTIDE SEQUENCE</scope>
    <source>
        <strain evidence="2">ATCC30299</strain>
    </source>
</reference>
<feature type="chain" id="PRO_5043639259" description="Dickkopf N-terminal cysteine-rich domain-containing protein" evidence="1">
    <location>
        <begin position="17"/>
        <end position="348"/>
    </location>
</feature>
<sequence length="348" mass="38701">MAYVFIFMIWFASSSAISQNYCWSYKCKDSEMGWDTLTCVYSSIFQSTYFLNPCSYPFYCPLTQASQQNITCIEKQADQYESYPGEPCNQATDCAYGNCVTNKCVGSLRSESCSSHADCDVSLRCYKNRCTSLIKAGETGCTSDYDCYPNSGCNIIGFTGTCIEYFSLPSGSYISSCSRSKQAGFNYLCSSGVCLMGSFFTSIGTCIDAPVSKQINPQICSADSDCAGSTSSYQFTSTCTCGMNPYGTSYCQPFYGDTPYLSYFALLKDFMNSSALENCNTLRRFNENCWKLANESESLISAKFLAENYPLLQNNDDCTEIIYFKDYYGIEENAVKLPLSIIVFVIII</sequence>
<dbReference type="AlphaFoldDB" id="A0AAU9IYR6"/>
<evidence type="ECO:0000256" key="1">
    <source>
        <dbReference type="SAM" id="SignalP"/>
    </source>
</evidence>
<organism evidence="2 3">
    <name type="scientific">Blepharisma stoltei</name>
    <dbReference type="NCBI Taxonomy" id="1481888"/>
    <lineage>
        <taxon>Eukaryota</taxon>
        <taxon>Sar</taxon>
        <taxon>Alveolata</taxon>
        <taxon>Ciliophora</taxon>
        <taxon>Postciliodesmatophora</taxon>
        <taxon>Heterotrichea</taxon>
        <taxon>Heterotrichida</taxon>
        <taxon>Blepharismidae</taxon>
        <taxon>Blepharisma</taxon>
    </lineage>
</organism>
<evidence type="ECO:0000313" key="2">
    <source>
        <dbReference type="EMBL" id="CAG9314651.1"/>
    </source>
</evidence>
<evidence type="ECO:0008006" key="4">
    <source>
        <dbReference type="Google" id="ProtNLM"/>
    </source>
</evidence>
<proteinExistence type="predicted"/>
<gene>
    <name evidence="2" type="ORF">BSTOLATCC_MIC11651</name>
</gene>
<dbReference type="EMBL" id="CAJZBQ010000012">
    <property type="protein sequence ID" value="CAG9314651.1"/>
    <property type="molecule type" value="Genomic_DNA"/>
</dbReference>
<evidence type="ECO:0000313" key="3">
    <source>
        <dbReference type="Proteomes" id="UP001162131"/>
    </source>
</evidence>
<name>A0AAU9IYR6_9CILI</name>
<accession>A0AAU9IYR6</accession>
<protein>
    <recommendedName>
        <fullName evidence="4">Dickkopf N-terminal cysteine-rich domain-containing protein</fullName>
    </recommendedName>
</protein>